<dbReference type="InterPro" id="IPR001130">
    <property type="entry name" value="TatD-like"/>
</dbReference>
<dbReference type="PANTHER" id="PTHR46124">
    <property type="entry name" value="D-AMINOACYL-TRNA DEACYLASE"/>
    <property type="match status" value="1"/>
</dbReference>
<organism evidence="4 5">
    <name type="scientific">Clostridium algidicarnis DSM 15099</name>
    <dbReference type="NCBI Taxonomy" id="1121295"/>
    <lineage>
        <taxon>Bacteria</taxon>
        <taxon>Bacillati</taxon>
        <taxon>Bacillota</taxon>
        <taxon>Clostridia</taxon>
        <taxon>Eubacteriales</taxon>
        <taxon>Clostridiaceae</taxon>
        <taxon>Clostridium</taxon>
    </lineage>
</organism>
<protein>
    <submittedName>
        <fullName evidence="4">TatD DNase family protein</fullName>
    </submittedName>
</protein>
<dbReference type="PANTHER" id="PTHR46124:SF2">
    <property type="entry name" value="D-AMINOACYL-TRNA DEACYLASE"/>
    <property type="match status" value="1"/>
</dbReference>
<feature type="binding site" evidence="3">
    <location>
        <position position="23"/>
    </location>
    <ligand>
        <name>a divalent metal cation</name>
        <dbReference type="ChEBI" id="CHEBI:60240"/>
        <label>1</label>
    </ligand>
</feature>
<name>A0A2S6FZ09_9CLOT</name>
<dbReference type="EMBL" id="PTIS01000004">
    <property type="protein sequence ID" value="PPK48819.1"/>
    <property type="molecule type" value="Genomic_DNA"/>
</dbReference>
<reference evidence="4 5" key="1">
    <citation type="submission" date="2018-02" db="EMBL/GenBank/DDBJ databases">
        <title>Genomic Encyclopedia of Archaeal and Bacterial Type Strains, Phase II (KMG-II): from individual species to whole genera.</title>
        <authorList>
            <person name="Goeker M."/>
        </authorList>
    </citation>
    <scope>NUCLEOTIDE SEQUENCE [LARGE SCALE GENOMIC DNA]</scope>
    <source>
        <strain evidence="4 5">DSM 15099</strain>
    </source>
</reference>
<dbReference type="InterPro" id="IPR015991">
    <property type="entry name" value="TatD/YcfH-like"/>
</dbReference>
<dbReference type="GO" id="GO:0004536">
    <property type="term" value="F:DNA nuclease activity"/>
    <property type="evidence" value="ECO:0007669"/>
    <property type="project" value="InterPro"/>
</dbReference>
<evidence type="ECO:0000256" key="3">
    <source>
        <dbReference type="PIRSR" id="PIRSR005902-1"/>
    </source>
</evidence>
<evidence type="ECO:0000313" key="4">
    <source>
        <dbReference type="EMBL" id="PPK48819.1"/>
    </source>
</evidence>
<feature type="binding site" evidence="3">
    <location>
        <position position="169"/>
    </location>
    <ligand>
        <name>a divalent metal cation</name>
        <dbReference type="ChEBI" id="CHEBI:60240"/>
        <label>2</label>
    </ligand>
</feature>
<dbReference type="Gene3D" id="3.20.20.140">
    <property type="entry name" value="Metal-dependent hydrolases"/>
    <property type="match status" value="1"/>
</dbReference>
<dbReference type="CDD" id="cd01310">
    <property type="entry name" value="TatD_DNAse"/>
    <property type="match status" value="1"/>
</dbReference>
<dbReference type="FunFam" id="3.20.20.140:FF:000005">
    <property type="entry name" value="TatD family hydrolase"/>
    <property type="match status" value="1"/>
</dbReference>
<dbReference type="AlphaFoldDB" id="A0A2S6FZ09"/>
<dbReference type="NCBIfam" id="TIGR00010">
    <property type="entry name" value="YchF/TatD family DNA exonuclease"/>
    <property type="match status" value="1"/>
</dbReference>
<dbReference type="GO" id="GO:0005829">
    <property type="term" value="C:cytosol"/>
    <property type="evidence" value="ECO:0007669"/>
    <property type="project" value="TreeGrafter"/>
</dbReference>
<keyword evidence="2" id="KW-0378">Hydrolase</keyword>
<dbReference type="Proteomes" id="UP000239863">
    <property type="component" value="Unassembled WGS sequence"/>
</dbReference>
<accession>A0A2S6FZ09</accession>
<dbReference type="STRING" id="37659.GCA_000703125_00830"/>
<dbReference type="SUPFAM" id="SSF51556">
    <property type="entry name" value="Metallo-dependent hydrolases"/>
    <property type="match status" value="1"/>
</dbReference>
<dbReference type="GO" id="GO:0046872">
    <property type="term" value="F:metal ion binding"/>
    <property type="evidence" value="ECO:0007669"/>
    <property type="project" value="UniProtKB-KW"/>
</dbReference>
<evidence type="ECO:0000256" key="1">
    <source>
        <dbReference type="ARBA" id="ARBA00022723"/>
    </source>
</evidence>
<dbReference type="GO" id="GO:0016788">
    <property type="term" value="F:hydrolase activity, acting on ester bonds"/>
    <property type="evidence" value="ECO:0007669"/>
    <property type="project" value="InterPro"/>
</dbReference>
<feature type="binding site" evidence="3">
    <location>
        <position position="109"/>
    </location>
    <ligand>
        <name>a divalent metal cation</name>
        <dbReference type="ChEBI" id="CHEBI:60240"/>
        <label>1</label>
    </ligand>
</feature>
<dbReference type="InterPro" id="IPR032466">
    <property type="entry name" value="Metal_Hydrolase"/>
</dbReference>
<proteinExistence type="predicted"/>
<evidence type="ECO:0000256" key="2">
    <source>
        <dbReference type="ARBA" id="ARBA00022801"/>
    </source>
</evidence>
<dbReference type="Pfam" id="PF01026">
    <property type="entry name" value="TatD_DNase"/>
    <property type="match status" value="1"/>
</dbReference>
<sequence length="271" mass="31210">MYNLDKGDIRMCNDVKINIFDSHAHYDDEAFNEDVEGVIKDIKDKGVIGVINCGSSLKACESTLELSKRHEIFYAALGIHPENANEWNEDVYKWIKSNKDNPKLKAIGEIGLDYYWEGNPHKDIQKKVFREQMQLANEMNLPVIIHDRDAHKDTLDIIKEFPEVKGVLHCFSGSVEFARECLKEGYYLGFTGVVTFKNARKVIDVVKDVPLDKMLVETDAPYMAPVPYRGKRNKSDYIEHIIKRISEIKDLSMEEISHITIRNTKALFDIK</sequence>
<feature type="binding site" evidence="3">
    <location>
        <position position="146"/>
    </location>
    <ligand>
        <name>a divalent metal cation</name>
        <dbReference type="ChEBI" id="CHEBI:60240"/>
        <label>2</label>
    </ligand>
</feature>
<evidence type="ECO:0000313" key="5">
    <source>
        <dbReference type="Proteomes" id="UP000239863"/>
    </source>
</evidence>
<feature type="binding site" evidence="3">
    <location>
        <position position="219"/>
    </location>
    <ligand>
        <name>a divalent metal cation</name>
        <dbReference type="ChEBI" id="CHEBI:60240"/>
        <label>1</label>
    </ligand>
</feature>
<keyword evidence="1 3" id="KW-0479">Metal-binding</keyword>
<feature type="binding site" evidence="3">
    <location>
        <position position="25"/>
    </location>
    <ligand>
        <name>a divalent metal cation</name>
        <dbReference type="ChEBI" id="CHEBI:60240"/>
        <label>1</label>
    </ligand>
</feature>
<gene>
    <name evidence="4" type="ORF">BD821_10480</name>
</gene>
<comment type="caution">
    <text evidence="4">The sequence shown here is derived from an EMBL/GenBank/DDBJ whole genome shotgun (WGS) entry which is preliminary data.</text>
</comment>
<dbReference type="PIRSF" id="PIRSF005902">
    <property type="entry name" value="DNase_TatD"/>
    <property type="match status" value="1"/>
</dbReference>